<proteinExistence type="predicted"/>
<dbReference type="EMBL" id="CAJOBH010249004">
    <property type="protein sequence ID" value="CAF5133542.1"/>
    <property type="molecule type" value="Genomic_DNA"/>
</dbReference>
<comment type="caution">
    <text evidence="1">The sequence shown here is derived from an EMBL/GenBank/DDBJ whole genome shotgun (WGS) entry which is preliminary data.</text>
</comment>
<dbReference type="AlphaFoldDB" id="A0A8S3FPT5"/>
<protein>
    <submittedName>
        <fullName evidence="1">Uncharacterized protein</fullName>
    </submittedName>
</protein>
<evidence type="ECO:0000313" key="2">
    <source>
        <dbReference type="Proteomes" id="UP000681967"/>
    </source>
</evidence>
<evidence type="ECO:0000313" key="1">
    <source>
        <dbReference type="EMBL" id="CAF5133542.1"/>
    </source>
</evidence>
<organism evidence="1 2">
    <name type="scientific">Rotaria magnacalcarata</name>
    <dbReference type="NCBI Taxonomy" id="392030"/>
    <lineage>
        <taxon>Eukaryota</taxon>
        <taxon>Metazoa</taxon>
        <taxon>Spiralia</taxon>
        <taxon>Gnathifera</taxon>
        <taxon>Rotifera</taxon>
        <taxon>Eurotatoria</taxon>
        <taxon>Bdelloidea</taxon>
        <taxon>Philodinida</taxon>
        <taxon>Philodinidae</taxon>
        <taxon>Rotaria</taxon>
    </lineage>
</organism>
<feature type="non-terminal residue" evidence="1">
    <location>
        <position position="63"/>
    </location>
</feature>
<sequence>MDSNLESFACLWLDRSVNSTEDNIQTQKELRQVINHLRTFDNISECEQCIRQITKEKVVLIVA</sequence>
<reference evidence="1" key="1">
    <citation type="submission" date="2021-02" db="EMBL/GenBank/DDBJ databases">
        <authorList>
            <person name="Nowell W R."/>
        </authorList>
    </citation>
    <scope>NUCLEOTIDE SEQUENCE</scope>
</reference>
<name>A0A8S3FPT5_9BILA</name>
<gene>
    <name evidence="1" type="ORF">BYL167_LOCUS68925</name>
</gene>
<dbReference type="Proteomes" id="UP000681967">
    <property type="component" value="Unassembled WGS sequence"/>
</dbReference>
<accession>A0A8S3FPT5</accession>